<dbReference type="AlphaFoldDB" id="A0A1B1S534"/>
<keyword evidence="1" id="KW-0472">Membrane</keyword>
<gene>
    <name evidence="2" type="ORF">I858_014935</name>
</gene>
<accession>A0A1B1S534</accession>
<protein>
    <recommendedName>
        <fullName evidence="4">DUF3953 domain-containing protein</fullName>
    </recommendedName>
</protein>
<evidence type="ECO:0000256" key="1">
    <source>
        <dbReference type="SAM" id="Phobius"/>
    </source>
</evidence>
<organism evidence="2 3">
    <name type="scientific">Planococcus versutus</name>
    <dbReference type="NCBI Taxonomy" id="1302659"/>
    <lineage>
        <taxon>Bacteria</taxon>
        <taxon>Bacillati</taxon>
        <taxon>Bacillota</taxon>
        <taxon>Bacilli</taxon>
        <taxon>Bacillales</taxon>
        <taxon>Caryophanaceae</taxon>
        <taxon>Planococcus</taxon>
    </lineage>
</organism>
<name>A0A1B1S534_9BACL</name>
<evidence type="ECO:0000313" key="2">
    <source>
        <dbReference type="EMBL" id="ANU28285.2"/>
    </source>
</evidence>
<evidence type="ECO:0008006" key="4">
    <source>
        <dbReference type="Google" id="ProtNLM"/>
    </source>
</evidence>
<dbReference type="KEGG" id="pll:I858_014935"/>
<keyword evidence="3" id="KW-1185">Reference proteome</keyword>
<dbReference type="OrthoDB" id="2456142at2"/>
<reference evidence="2" key="1">
    <citation type="submission" date="2016-10" db="EMBL/GenBank/DDBJ databases">
        <authorList>
            <person name="See-Too W.S."/>
        </authorList>
    </citation>
    <scope>NUCLEOTIDE SEQUENCE</scope>
    <source>
        <strain evidence="2">L10.15</strain>
    </source>
</reference>
<evidence type="ECO:0000313" key="3">
    <source>
        <dbReference type="Proteomes" id="UP000053354"/>
    </source>
</evidence>
<dbReference type="Proteomes" id="UP000053354">
    <property type="component" value="Chromosome"/>
</dbReference>
<keyword evidence="1" id="KW-1133">Transmembrane helix</keyword>
<keyword evidence="1" id="KW-0812">Transmembrane</keyword>
<feature type="transmembrane region" description="Helical" evidence="1">
    <location>
        <begin position="5"/>
        <end position="22"/>
    </location>
</feature>
<dbReference type="EMBL" id="CP016540">
    <property type="protein sequence ID" value="ANU28285.2"/>
    <property type="molecule type" value="Genomic_DNA"/>
</dbReference>
<proteinExistence type="predicted"/>
<feature type="transmembrane region" description="Helical" evidence="1">
    <location>
        <begin position="28"/>
        <end position="45"/>
    </location>
</feature>
<sequence length="67" mass="7591">MLTVLQILFAALAIGISIFMISTDSYDYQNYVTVILIFLMLVMATKEFKEKRKMTGWLLIAVAGLPM</sequence>
<dbReference type="RefSeq" id="WP_071645362.1">
    <property type="nucleotide sequence ID" value="NZ_CP016540.2"/>
</dbReference>